<feature type="transmembrane region" description="Helical" evidence="1">
    <location>
        <begin position="31"/>
        <end position="51"/>
    </location>
</feature>
<reference evidence="2" key="1">
    <citation type="submission" date="2021-01" db="UniProtKB">
        <authorList>
            <consortium name="EnsemblMetazoa"/>
        </authorList>
    </citation>
    <scope>IDENTIFICATION</scope>
</reference>
<feature type="transmembrane region" description="Helical" evidence="1">
    <location>
        <begin position="88"/>
        <end position="108"/>
    </location>
</feature>
<sequence length="204" mass="23408">MDERKKINIESCRSVNKMLFGYKMKTIERMVWSLVLLVVIGLGLTFGFIYYPIHAALVMGSGTLVAVVQKLMFKLFEKSPKKNMYTRRLFYLGGIIRGLLMCALLYLLKEWYSSHVLVVITTWHFTSLFVLLTKDISNDEERELARTKLMPQQAFTMEDDADSIPTISGEHAWREPQEIHFCDGGGNGFGLSQDERGELCKHQS</sequence>
<dbReference type="EnsemblMetazoa" id="CLYHEMT012112.4">
    <property type="protein sequence ID" value="CLYHEMP012112.4"/>
    <property type="gene ID" value="CLYHEMG012112"/>
</dbReference>
<organism evidence="2 3">
    <name type="scientific">Clytia hemisphaerica</name>
    <dbReference type="NCBI Taxonomy" id="252671"/>
    <lineage>
        <taxon>Eukaryota</taxon>
        <taxon>Metazoa</taxon>
        <taxon>Cnidaria</taxon>
        <taxon>Hydrozoa</taxon>
        <taxon>Hydroidolina</taxon>
        <taxon>Leptothecata</taxon>
        <taxon>Obeliida</taxon>
        <taxon>Clytiidae</taxon>
        <taxon>Clytia</taxon>
    </lineage>
</organism>
<name>A0A7M5V9G1_9CNID</name>
<evidence type="ECO:0000313" key="3">
    <source>
        <dbReference type="Proteomes" id="UP000594262"/>
    </source>
</evidence>
<keyword evidence="3" id="KW-1185">Reference proteome</keyword>
<dbReference type="AlphaFoldDB" id="A0A7M5V9G1"/>
<keyword evidence="1" id="KW-1133">Transmembrane helix</keyword>
<dbReference type="RefSeq" id="XP_066929403.1">
    <property type="nucleotide sequence ID" value="XM_067073302.1"/>
</dbReference>
<keyword evidence="1" id="KW-0812">Transmembrane</keyword>
<dbReference type="GeneID" id="136816960"/>
<feature type="transmembrane region" description="Helical" evidence="1">
    <location>
        <begin position="57"/>
        <end position="76"/>
    </location>
</feature>
<keyword evidence="1" id="KW-0472">Membrane</keyword>
<feature type="transmembrane region" description="Helical" evidence="1">
    <location>
        <begin position="114"/>
        <end position="132"/>
    </location>
</feature>
<protein>
    <submittedName>
        <fullName evidence="2">Uncharacterized protein</fullName>
    </submittedName>
</protein>
<dbReference type="Proteomes" id="UP000594262">
    <property type="component" value="Unplaced"/>
</dbReference>
<accession>A0A7M5V9G1</accession>
<evidence type="ECO:0000256" key="1">
    <source>
        <dbReference type="SAM" id="Phobius"/>
    </source>
</evidence>
<proteinExistence type="predicted"/>
<evidence type="ECO:0000313" key="2">
    <source>
        <dbReference type="EnsemblMetazoa" id="CLYHEMP012112.4"/>
    </source>
</evidence>